<protein>
    <submittedName>
        <fullName evidence="2">Protein-tyrosine phosphatase</fullName>
    </submittedName>
</protein>
<name>A0A543PXJ9_9MICO</name>
<gene>
    <name evidence="2" type="ORF">FHX52_1949</name>
</gene>
<proteinExistence type="predicted"/>
<organism evidence="2 3">
    <name type="scientific">Humibacillus xanthopallidus</name>
    <dbReference type="NCBI Taxonomy" id="412689"/>
    <lineage>
        <taxon>Bacteria</taxon>
        <taxon>Bacillati</taxon>
        <taxon>Actinomycetota</taxon>
        <taxon>Actinomycetes</taxon>
        <taxon>Micrococcales</taxon>
        <taxon>Intrasporangiaceae</taxon>
        <taxon>Humibacillus</taxon>
    </lineage>
</organism>
<evidence type="ECO:0000313" key="2">
    <source>
        <dbReference type="EMBL" id="TQN48802.1"/>
    </source>
</evidence>
<dbReference type="GO" id="GO:0004725">
    <property type="term" value="F:protein tyrosine phosphatase activity"/>
    <property type="evidence" value="ECO:0007669"/>
    <property type="project" value="TreeGrafter"/>
</dbReference>
<dbReference type="RefSeq" id="WP_246069761.1">
    <property type="nucleotide sequence ID" value="NZ_BAAAQC010000022.1"/>
</dbReference>
<dbReference type="InterPro" id="IPR036196">
    <property type="entry name" value="Ptyr_pPase_sf"/>
</dbReference>
<dbReference type="SUPFAM" id="SSF52788">
    <property type="entry name" value="Phosphotyrosine protein phosphatases I"/>
    <property type="match status" value="1"/>
</dbReference>
<reference evidence="2 3" key="1">
    <citation type="submission" date="2019-06" db="EMBL/GenBank/DDBJ databases">
        <title>Sequencing the genomes of 1000 actinobacteria strains.</title>
        <authorList>
            <person name="Klenk H.-P."/>
        </authorList>
    </citation>
    <scope>NUCLEOTIDE SEQUENCE [LARGE SCALE GENOMIC DNA]</scope>
    <source>
        <strain evidence="2 3">DSM 21776</strain>
    </source>
</reference>
<accession>A0A543PXJ9</accession>
<dbReference type="SMART" id="SM00226">
    <property type="entry name" value="LMWPc"/>
    <property type="match status" value="1"/>
</dbReference>
<dbReference type="Pfam" id="PF01451">
    <property type="entry name" value="LMWPc"/>
    <property type="match status" value="1"/>
</dbReference>
<comment type="caution">
    <text evidence="2">The sequence shown here is derived from an EMBL/GenBank/DDBJ whole genome shotgun (WGS) entry which is preliminary data.</text>
</comment>
<dbReference type="Gene3D" id="3.40.50.2300">
    <property type="match status" value="1"/>
</dbReference>
<sequence length="186" mass="20346">MIRREESALTPLRVLFVCTANISRSPYAERRASHLLRGHPVVVSSAGIPGVPGRGMDPAMATELLARGGDPAGHVSRCLGEELVTEADLVLTFEFGQRMRVLDLWPHHVGKVLGLQHFADGLHLATSGVHGRDLADEVRAMSMPDSMTWDVRDPYRRGRAAARRCADEIDAALIRIVPAFIGRRAP</sequence>
<dbReference type="PANTHER" id="PTHR11717:SF31">
    <property type="entry name" value="LOW MOLECULAR WEIGHT PROTEIN-TYROSINE-PHOSPHATASE ETP-RELATED"/>
    <property type="match status" value="1"/>
</dbReference>
<dbReference type="PANTHER" id="PTHR11717">
    <property type="entry name" value="LOW MOLECULAR WEIGHT PROTEIN TYROSINE PHOSPHATASE"/>
    <property type="match status" value="1"/>
</dbReference>
<evidence type="ECO:0000259" key="1">
    <source>
        <dbReference type="SMART" id="SM00226"/>
    </source>
</evidence>
<dbReference type="EMBL" id="VFQF01000001">
    <property type="protein sequence ID" value="TQN48802.1"/>
    <property type="molecule type" value="Genomic_DNA"/>
</dbReference>
<dbReference type="AlphaFoldDB" id="A0A543PXJ9"/>
<dbReference type="Proteomes" id="UP000320085">
    <property type="component" value="Unassembled WGS sequence"/>
</dbReference>
<evidence type="ECO:0000313" key="3">
    <source>
        <dbReference type="Proteomes" id="UP000320085"/>
    </source>
</evidence>
<dbReference type="InterPro" id="IPR023485">
    <property type="entry name" value="Ptyr_pPase"/>
</dbReference>
<feature type="domain" description="Phosphotyrosine protein phosphatase I" evidence="1">
    <location>
        <begin position="12"/>
        <end position="179"/>
    </location>
</feature>
<dbReference type="InterPro" id="IPR050438">
    <property type="entry name" value="LMW_PTPase"/>
</dbReference>